<dbReference type="HOGENOM" id="CLU_1433248_0_0_5"/>
<proteinExistence type="predicted"/>
<dbReference type="Proteomes" id="UP000015480">
    <property type="component" value="Chromosome"/>
</dbReference>
<keyword evidence="2" id="KW-1185">Reference proteome</keyword>
<dbReference type="STRING" id="1367847.JCM7686_2449"/>
<gene>
    <name evidence="1" type="ORF">JCM7686_2449</name>
</gene>
<sequence length="189" mass="21089">MRDPIREFSEFSRSDDALIGKLVRAFGLLESAVSELILTICKVAPSFLDAKGISSSDALLGKLLKSGIGGMCGFIKDYVESAYSNHPRLRMLSTDLVEFVSSTKTLRNIICHGSWQILGHDHLTCRFWSDAARDHASNCDRADAQPWEYTYARSDLHTYSTEIVTISRRILELNGILLDGMSSLEKNKV</sequence>
<name>S5XW50_PARAH</name>
<protein>
    <submittedName>
        <fullName evidence="1">Uncharacterized protein</fullName>
    </submittedName>
</protein>
<dbReference type="OrthoDB" id="571485at2"/>
<evidence type="ECO:0000313" key="2">
    <source>
        <dbReference type="Proteomes" id="UP000015480"/>
    </source>
</evidence>
<accession>S5XW50</accession>
<dbReference type="EMBL" id="CP006650">
    <property type="protein sequence ID" value="AGT09517.1"/>
    <property type="molecule type" value="Genomic_DNA"/>
</dbReference>
<evidence type="ECO:0000313" key="1">
    <source>
        <dbReference type="EMBL" id="AGT09517.1"/>
    </source>
</evidence>
<dbReference type="KEGG" id="pami:JCM7686_2449"/>
<dbReference type="AlphaFoldDB" id="S5XW50"/>
<reference evidence="1 2" key="1">
    <citation type="journal article" date="2014" name="BMC Genomics">
        <title>Architecture and functions of a multipartite genome of the methylotrophic bacterium Paracoccus aminophilus JCM 7686, containing primary and secondary chromids.</title>
        <authorList>
            <person name="Dziewit L."/>
            <person name="Czarnecki J."/>
            <person name="Wibberg D."/>
            <person name="Radlinska M."/>
            <person name="Mrozek P."/>
            <person name="Szymczak M."/>
            <person name="Schluter A."/>
            <person name="Puhler A."/>
            <person name="Bartosik D."/>
        </authorList>
    </citation>
    <scope>NUCLEOTIDE SEQUENCE [LARGE SCALE GENOMIC DNA]</scope>
    <source>
        <strain evidence="1">JCM 7686</strain>
    </source>
</reference>
<organism evidence="1 2">
    <name type="scientific">Paracoccus aminophilus JCM 7686</name>
    <dbReference type="NCBI Taxonomy" id="1367847"/>
    <lineage>
        <taxon>Bacteria</taxon>
        <taxon>Pseudomonadati</taxon>
        <taxon>Pseudomonadota</taxon>
        <taxon>Alphaproteobacteria</taxon>
        <taxon>Rhodobacterales</taxon>
        <taxon>Paracoccaceae</taxon>
        <taxon>Paracoccus</taxon>
    </lineage>
</organism>
<dbReference type="RefSeq" id="WP_020951155.1">
    <property type="nucleotide sequence ID" value="NC_022041.1"/>
</dbReference>